<keyword evidence="2" id="KW-0285">Flavoprotein</keyword>
<dbReference type="Pfam" id="PF07992">
    <property type="entry name" value="Pyr_redox_2"/>
    <property type="match status" value="1"/>
</dbReference>
<dbReference type="PANTHER" id="PTHR48105">
    <property type="entry name" value="THIOREDOXIN REDUCTASE 1-RELATED-RELATED"/>
    <property type="match status" value="1"/>
</dbReference>
<dbReference type="InterPro" id="IPR050097">
    <property type="entry name" value="Ferredoxin-NADP_redctase_2"/>
</dbReference>
<protein>
    <recommendedName>
        <fullName evidence="1">Thioredoxin reductase</fullName>
    </recommendedName>
</protein>
<dbReference type="SUPFAM" id="SSF51905">
    <property type="entry name" value="FAD/NAD(P)-binding domain"/>
    <property type="match status" value="1"/>
</dbReference>
<evidence type="ECO:0000313" key="6">
    <source>
        <dbReference type="Proteomes" id="UP000192656"/>
    </source>
</evidence>
<keyword evidence="3" id="KW-0560">Oxidoreductase</keyword>
<evidence type="ECO:0000256" key="2">
    <source>
        <dbReference type="ARBA" id="ARBA00022630"/>
    </source>
</evidence>
<dbReference type="InterPro" id="IPR023753">
    <property type="entry name" value="FAD/NAD-binding_dom"/>
</dbReference>
<sequence length="90" mass="9699">MTVVGEISAVETGAALLADDRVMDRMRIDCLIVGGGPAGLTAAIYLARFHRKVILVDDGNSRARWIPRSHNHAGFPDGIGGEELLARMRT</sequence>
<gene>
    <name evidence="5" type="ORF">SAMN06297251_10826</name>
</gene>
<evidence type="ECO:0000256" key="3">
    <source>
        <dbReference type="ARBA" id="ARBA00023002"/>
    </source>
</evidence>
<evidence type="ECO:0000259" key="4">
    <source>
        <dbReference type="Pfam" id="PF07992"/>
    </source>
</evidence>
<dbReference type="Proteomes" id="UP000192656">
    <property type="component" value="Unassembled WGS sequence"/>
</dbReference>
<keyword evidence="6" id="KW-1185">Reference proteome</keyword>
<dbReference type="InterPro" id="IPR036188">
    <property type="entry name" value="FAD/NAD-bd_sf"/>
</dbReference>
<dbReference type="STRING" id="937218.SAMN06297251_10826"/>
<dbReference type="EMBL" id="FWXR01000008">
    <property type="protein sequence ID" value="SMC77911.1"/>
    <property type="molecule type" value="Genomic_DNA"/>
</dbReference>
<dbReference type="AlphaFoldDB" id="A0A1W2BYG4"/>
<dbReference type="PRINTS" id="PR00469">
    <property type="entry name" value="PNDRDTASEII"/>
</dbReference>
<accession>A0A1W2BYG4</accession>
<dbReference type="GO" id="GO:0016491">
    <property type="term" value="F:oxidoreductase activity"/>
    <property type="evidence" value="ECO:0007669"/>
    <property type="project" value="UniProtKB-KW"/>
</dbReference>
<organism evidence="5 6">
    <name type="scientific">Fulvimarina manganoxydans</name>
    <dbReference type="NCBI Taxonomy" id="937218"/>
    <lineage>
        <taxon>Bacteria</taxon>
        <taxon>Pseudomonadati</taxon>
        <taxon>Pseudomonadota</taxon>
        <taxon>Alphaproteobacteria</taxon>
        <taxon>Hyphomicrobiales</taxon>
        <taxon>Aurantimonadaceae</taxon>
        <taxon>Fulvimarina</taxon>
    </lineage>
</organism>
<reference evidence="5 6" key="1">
    <citation type="submission" date="2017-04" db="EMBL/GenBank/DDBJ databases">
        <authorList>
            <person name="Afonso C.L."/>
            <person name="Miller P.J."/>
            <person name="Scott M.A."/>
            <person name="Spackman E."/>
            <person name="Goraichik I."/>
            <person name="Dimitrov K.M."/>
            <person name="Suarez D.L."/>
            <person name="Swayne D.E."/>
        </authorList>
    </citation>
    <scope>NUCLEOTIDE SEQUENCE [LARGE SCALE GENOMIC DNA]</scope>
    <source>
        <strain evidence="5 6">CGMCC 1.10972</strain>
    </source>
</reference>
<name>A0A1W2BYG4_9HYPH</name>
<feature type="domain" description="FAD/NAD(P)-binding" evidence="4">
    <location>
        <begin position="29"/>
        <end position="61"/>
    </location>
</feature>
<evidence type="ECO:0000256" key="1">
    <source>
        <dbReference type="ARBA" id="ARBA00018719"/>
    </source>
</evidence>
<evidence type="ECO:0000313" key="5">
    <source>
        <dbReference type="EMBL" id="SMC77911.1"/>
    </source>
</evidence>
<dbReference type="Gene3D" id="3.50.50.60">
    <property type="entry name" value="FAD/NAD(P)-binding domain"/>
    <property type="match status" value="1"/>
</dbReference>
<proteinExistence type="predicted"/>